<accession>A0A1V9XPR7</accession>
<dbReference type="GO" id="GO:0052735">
    <property type="term" value="F:tRNA (cytidine-3-)-methyltransferase activity"/>
    <property type="evidence" value="ECO:0007669"/>
    <property type="project" value="TreeGrafter"/>
</dbReference>
<proteinExistence type="predicted"/>
<dbReference type="GO" id="GO:0032259">
    <property type="term" value="P:methylation"/>
    <property type="evidence" value="ECO:0007669"/>
    <property type="project" value="UniProtKB-KW"/>
</dbReference>
<dbReference type="PANTHER" id="PTHR22809">
    <property type="entry name" value="METHYLTRANSFERASE-RELATED"/>
    <property type="match status" value="1"/>
</dbReference>
<protein>
    <submittedName>
        <fullName evidence="3">Methyltransferase protein 2-A-like</fullName>
    </submittedName>
</protein>
<dbReference type="InterPro" id="IPR026113">
    <property type="entry name" value="METTL2/6/8-like"/>
</dbReference>
<evidence type="ECO:0000256" key="2">
    <source>
        <dbReference type="ARBA" id="ARBA00022679"/>
    </source>
</evidence>
<sequence>MLTAGAPLAVPGMKYKKARAANYVFIYLPHEELSELFTSAGFVEELNHVDRRLQVNRGKQLEMYRVWIQCKFRKPK</sequence>
<dbReference type="InParanoid" id="A0A1V9XPR7"/>
<keyword evidence="2 3" id="KW-0808">Transferase</keyword>
<reference evidence="3 4" key="1">
    <citation type="journal article" date="2017" name="Gigascience">
        <title>Draft genome of the honey bee ectoparasitic mite, Tropilaelaps mercedesae, is shaped by the parasitic life history.</title>
        <authorList>
            <person name="Dong X."/>
            <person name="Armstrong S.D."/>
            <person name="Xia D."/>
            <person name="Makepeace B.L."/>
            <person name="Darby A.C."/>
            <person name="Kadowaki T."/>
        </authorList>
    </citation>
    <scope>NUCLEOTIDE SEQUENCE [LARGE SCALE GENOMIC DNA]</scope>
    <source>
        <strain evidence="3">Wuxi-XJTLU</strain>
    </source>
</reference>
<keyword evidence="1 3" id="KW-0489">Methyltransferase</keyword>
<dbReference type="Proteomes" id="UP000192247">
    <property type="component" value="Unassembled WGS sequence"/>
</dbReference>
<keyword evidence="4" id="KW-1185">Reference proteome</keyword>
<dbReference type="PANTHER" id="PTHR22809:SF11">
    <property type="entry name" value="TRNA N(3)-METHYLCYTIDINE METHYLTRANSFERASE METTL2"/>
    <property type="match status" value="1"/>
</dbReference>
<gene>
    <name evidence="3" type="ORF">BIW11_00760</name>
</gene>
<dbReference type="STRING" id="418985.A0A1V9XPR7"/>
<dbReference type="OrthoDB" id="6409614at2759"/>
<evidence type="ECO:0000313" key="3">
    <source>
        <dbReference type="EMBL" id="OQR75500.1"/>
    </source>
</evidence>
<name>A0A1V9XPR7_9ACAR</name>
<organism evidence="3 4">
    <name type="scientific">Tropilaelaps mercedesae</name>
    <dbReference type="NCBI Taxonomy" id="418985"/>
    <lineage>
        <taxon>Eukaryota</taxon>
        <taxon>Metazoa</taxon>
        <taxon>Ecdysozoa</taxon>
        <taxon>Arthropoda</taxon>
        <taxon>Chelicerata</taxon>
        <taxon>Arachnida</taxon>
        <taxon>Acari</taxon>
        <taxon>Parasitiformes</taxon>
        <taxon>Mesostigmata</taxon>
        <taxon>Gamasina</taxon>
        <taxon>Dermanyssoidea</taxon>
        <taxon>Laelapidae</taxon>
        <taxon>Tropilaelaps</taxon>
    </lineage>
</organism>
<dbReference type="EMBL" id="MNPL01006296">
    <property type="protein sequence ID" value="OQR75500.1"/>
    <property type="molecule type" value="Genomic_DNA"/>
</dbReference>
<dbReference type="AlphaFoldDB" id="A0A1V9XPR7"/>
<evidence type="ECO:0000256" key="1">
    <source>
        <dbReference type="ARBA" id="ARBA00022603"/>
    </source>
</evidence>
<comment type="caution">
    <text evidence="3">The sequence shown here is derived from an EMBL/GenBank/DDBJ whole genome shotgun (WGS) entry which is preliminary data.</text>
</comment>
<evidence type="ECO:0000313" key="4">
    <source>
        <dbReference type="Proteomes" id="UP000192247"/>
    </source>
</evidence>